<evidence type="ECO:0000313" key="5">
    <source>
        <dbReference type="Proteomes" id="UP000315677"/>
    </source>
</evidence>
<dbReference type="Gene3D" id="3.40.50.1820">
    <property type="entry name" value="alpha/beta hydrolase"/>
    <property type="match status" value="1"/>
</dbReference>
<keyword evidence="5" id="KW-1185">Reference proteome</keyword>
<feature type="active site" description="Nucleophile" evidence="1">
    <location>
        <position position="187"/>
    </location>
</feature>
<dbReference type="GO" id="GO:0005976">
    <property type="term" value="P:polysaccharide metabolic process"/>
    <property type="evidence" value="ECO:0007669"/>
    <property type="project" value="TreeGrafter"/>
</dbReference>
<protein>
    <submittedName>
        <fullName evidence="4">Cephalosporin-C deacetylase</fullName>
    </submittedName>
</protein>
<comment type="caution">
    <text evidence="4">The sequence shown here is derived from an EMBL/GenBank/DDBJ whole genome shotgun (WGS) entry which is preliminary data.</text>
</comment>
<evidence type="ECO:0000259" key="3">
    <source>
        <dbReference type="Pfam" id="PF05448"/>
    </source>
</evidence>
<dbReference type="Proteomes" id="UP000315677">
    <property type="component" value="Unassembled WGS sequence"/>
</dbReference>
<reference evidence="4 5" key="1">
    <citation type="submission" date="2019-06" db="EMBL/GenBank/DDBJ databases">
        <title>Sequencing the genomes of 1000 actinobacteria strains.</title>
        <authorList>
            <person name="Klenk H.-P."/>
        </authorList>
    </citation>
    <scope>NUCLEOTIDE SEQUENCE [LARGE SCALE GENOMIC DNA]</scope>
    <source>
        <strain evidence="4 5">DSM 45301</strain>
    </source>
</reference>
<evidence type="ECO:0000313" key="4">
    <source>
        <dbReference type="EMBL" id="TQM04367.1"/>
    </source>
</evidence>
<dbReference type="GO" id="GO:0052689">
    <property type="term" value="F:carboxylic ester hydrolase activity"/>
    <property type="evidence" value="ECO:0007669"/>
    <property type="project" value="TreeGrafter"/>
</dbReference>
<feature type="active site" description="Charge relay system" evidence="1">
    <location>
        <position position="273"/>
    </location>
</feature>
<sequence length="334" mass="36651">MALSDLSLDELVRYRPSVREPVDFDDFWSKTLAEARTHDLDVEAAEVDTPYRTTTVRDVSFRGFGGDRVGAWFTVPRGVDGPLPAVVEFIGYNGGRDLPGESLRWASAGYAHLLVDTRGQGARWGGGGRTGDPHGSGPSTPGFMTRGIEHPDTYFYRRVFTDAVRAVEAVRTLPGVDPARVAVQGISQGGGITLAVAGLVPDLVAVMPDVPFLCHFARALDICDKDPFAEITRYLAVHRPRVDDVLHTLSYVDGVNFAKRATAPSLFSVALMDLVCPPSTVYAAYNHYGSNHYAGERPDVRKDIEVYRFNDHEGGESYQRQAQIRWLNGVLGRP</sequence>
<accession>A0A543D4T6</accession>
<dbReference type="InterPro" id="IPR039069">
    <property type="entry name" value="CE7"/>
</dbReference>
<feature type="active site" description="Charge relay system" evidence="1">
    <location>
        <position position="312"/>
    </location>
</feature>
<feature type="domain" description="Acetyl xylan esterase" evidence="3">
    <location>
        <begin position="1"/>
        <end position="328"/>
    </location>
</feature>
<proteinExistence type="predicted"/>
<evidence type="ECO:0000256" key="1">
    <source>
        <dbReference type="PIRSR" id="PIRSR639069-1"/>
    </source>
</evidence>
<dbReference type="RefSeq" id="WP_142061769.1">
    <property type="nucleotide sequence ID" value="NZ_VFPA01000005.1"/>
</dbReference>
<dbReference type="InterPro" id="IPR029058">
    <property type="entry name" value="AB_hydrolase_fold"/>
</dbReference>
<dbReference type="InterPro" id="IPR008391">
    <property type="entry name" value="AXE1_dom"/>
</dbReference>
<feature type="binding site" evidence="2">
    <location>
        <position position="92"/>
    </location>
    <ligand>
        <name>substrate</name>
    </ligand>
</feature>
<dbReference type="PANTHER" id="PTHR40111">
    <property type="entry name" value="CEPHALOSPORIN-C DEACETYLASE"/>
    <property type="match status" value="1"/>
</dbReference>
<gene>
    <name evidence="4" type="ORF">FB558_7401</name>
</gene>
<name>A0A543D4T6_9PSEU</name>
<dbReference type="EMBL" id="VFPA01000005">
    <property type="protein sequence ID" value="TQM04367.1"/>
    <property type="molecule type" value="Genomic_DNA"/>
</dbReference>
<dbReference type="PANTHER" id="PTHR40111:SF1">
    <property type="entry name" value="CEPHALOSPORIN-C DEACETYLASE"/>
    <property type="match status" value="1"/>
</dbReference>
<evidence type="ECO:0000256" key="2">
    <source>
        <dbReference type="PIRSR" id="PIRSR639069-2"/>
    </source>
</evidence>
<organism evidence="4 5">
    <name type="scientific">Pseudonocardia kunmingensis</name>
    <dbReference type="NCBI Taxonomy" id="630975"/>
    <lineage>
        <taxon>Bacteria</taxon>
        <taxon>Bacillati</taxon>
        <taxon>Actinomycetota</taxon>
        <taxon>Actinomycetes</taxon>
        <taxon>Pseudonocardiales</taxon>
        <taxon>Pseudonocardiaceae</taxon>
        <taxon>Pseudonocardia</taxon>
    </lineage>
</organism>
<dbReference type="SUPFAM" id="SSF53474">
    <property type="entry name" value="alpha/beta-Hydrolases"/>
    <property type="match status" value="1"/>
</dbReference>
<dbReference type="Pfam" id="PF05448">
    <property type="entry name" value="AXE1"/>
    <property type="match status" value="1"/>
</dbReference>
<dbReference type="OrthoDB" id="9770528at2"/>
<dbReference type="AlphaFoldDB" id="A0A543D4T6"/>